<dbReference type="EMBL" id="BAAADD010000007">
    <property type="protein sequence ID" value="GAA0576669.1"/>
    <property type="molecule type" value="Genomic_DNA"/>
</dbReference>
<dbReference type="Proteomes" id="UP001499951">
    <property type="component" value="Unassembled WGS sequence"/>
</dbReference>
<evidence type="ECO:0000313" key="2">
    <source>
        <dbReference type="EMBL" id="GAA0576669.1"/>
    </source>
</evidence>
<name>A0ABP3Q190_9PROT</name>
<comment type="caution">
    <text evidence="2">The sequence shown here is derived from an EMBL/GenBank/DDBJ whole genome shotgun (WGS) entry which is preliminary data.</text>
</comment>
<sequence length="62" mass="6567">MSSEIGYGAAAIRAGETKYQEKLVELMKQAASRKPANDAEPAETKSAKPSDSSVGRKVDIKA</sequence>
<keyword evidence="3" id="KW-1185">Reference proteome</keyword>
<evidence type="ECO:0000256" key="1">
    <source>
        <dbReference type="SAM" id="MobiDB-lite"/>
    </source>
</evidence>
<proteinExistence type="predicted"/>
<feature type="compositionally biased region" description="Basic and acidic residues" evidence="1">
    <location>
        <begin position="42"/>
        <end position="62"/>
    </location>
</feature>
<gene>
    <name evidence="2" type="ORF">GCM10008942_26920</name>
</gene>
<reference evidence="3" key="1">
    <citation type="journal article" date="2019" name="Int. J. Syst. Evol. Microbiol.">
        <title>The Global Catalogue of Microorganisms (GCM) 10K type strain sequencing project: providing services to taxonomists for standard genome sequencing and annotation.</title>
        <authorList>
            <consortium name="The Broad Institute Genomics Platform"/>
            <consortium name="The Broad Institute Genome Sequencing Center for Infectious Disease"/>
            <person name="Wu L."/>
            <person name="Ma J."/>
        </authorList>
    </citation>
    <scope>NUCLEOTIDE SEQUENCE [LARGE SCALE GENOMIC DNA]</scope>
    <source>
        <strain evidence="3">JCM 15089</strain>
    </source>
</reference>
<organism evidence="2 3">
    <name type="scientific">Rhizomicrobium electricum</name>
    <dbReference type="NCBI Taxonomy" id="480070"/>
    <lineage>
        <taxon>Bacteria</taxon>
        <taxon>Pseudomonadati</taxon>
        <taxon>Pseudomonadota</taxon>
        <taxon>Alphaproteobacteria</taxon>
        <taxon>Micropepsales</taxon>
        <taxon>Micropepsaceae</taxon>
        <taxon>Rhizomicrobium</taxon>
    </lineage>
</organism>
<dbReference type="RefSeq" id="WP_166936406.1">
    <property type="nucleotide sequence ID" value="NZ_BAAADD010000007.1"/>
</dbReference>
<protein>
    <submittedName>
        <fullName evidence="2">Uncharacterized protein</fullName>
    </submittedName>
</protein>
<evidence type="ECO:0000313" key="3">
    <source>
        <dbReference type="Proteomes" id="UP001499951"/>
    </source>
</evidence>
<accession>A0ABP3Q190</accession>
<feature type="region of interest" description="Disordered" evidence="1">
    <location>
        <begin position="29"/>
        <end position="62"/>
    </location>
</feature>